<evidence type="ECO:0000313" key="8">
    <source>
        <dbReference type="EMBL" id="PSB15095.1"/>
    </source>
</evidence>
<gene>
    <name evidence="8" type="primary">uraD</name>
    <name evidence="8" type="ORF">C7B65_25170</name>
</gene>
<dbReference type="Gene3D" id="1.10.3330.10">
    <property type="entry name" value="Oxo-4-hydroxy-4-carboxy-5-ureidoimidazoline decarboxylase"/>
    <property type="match status" value="1"/>
</dbReference>
<evidence type="ECO:0000313" key="9">
    <source>
        <dbReference type="Proteomes" id="UP000238634"/>
    </source>
</evidence>
<keyword evidence="5" id="KW-0210">Decarboxylase</keyword>
<dbReference type="UniPathway" id="UPA00394">
    <property type="reaction ID" value="UER00652"/>
</dbReference>
<dbReference type="EC" id="4.1.1.97" evidence="3"/>
<name>A0A2T1D3J6_9CYAN</name>
<dbReference type="GO" id="GO:0000255">
    <property type="term" value="P:allantoin metabolic process"/>
    <property type="evidence" value="ECO:0007669"/>
    <property type="project" value="InterPro"/>
</dbReference>
<evidence type="ECO:0000256" key="1">
    <source>
        <dbReference type="ARBA" id="ARBA00001163"/>
    </source>
</evidence>
<dbReference type="OrthoDB" id="9800909at2"/>
<dbReference type="InterPro" id="IPR018020">
    <property type="entry name" value="OHCU_decarboxylase"/>
</dbReference>
<reference evidence="8 9" key="1">
    <citation type="submission" date="2018-02" db="EMBL/GenBank/DDBJ databases">
        <authorList>
            <person name="Cohen D.B."/>
            <person name="Kent A.D."/>
        </authorList>
    </citation>
    <scope>NUCLEOTIDE SEQUENCE [LARGE SCALE GENOMIC DNA]</scope>
    <source>
        <strain evidence="8 9">ULC007</strain>
    </source>
</reference>
<dbReference type="Pfam" id="PF09349">
    <property type="entry name" value="OHCU_decarbox"/>
    <property type="match status" value="1"/>
</dbReference>
<keyword evidence="6" id="KW-0456">Lyase</keyword>
<keyword evidence="4" id="KW-0659">Purine metabolism</keyword>
<dbReference type="STRING" id="1920490.GCA_001895925_03216"/>
<dbReference type="RefSeq" id="WP_073075131.1">
    <property type="nucleotide sequence ID" value="NZ_MPPI01000061.1"/>
</dbReference>
<evidence type="ECO:0000259" key="7">
    <source>
        <dbReference type="Pfam" id="PF09349"/>
    </source>
</evidence>
<reference evidence="8 9" key="2">
    <citation type="submission" date="2018-03" db="EMBL/GenBank/DDBJ databases">
        <title>The ancient ancestry and fast evolution of plastids.</title>
        <authorList>
            <person name="Moore K.R."/>
            <person name="Magnabosco C."/>
            <person name="Momper L."/>
            <person name="Gold D.A."/>
            <person name="Bosak T."/>
            <person name="Fournier G.P."/>
        </authorList>
    </citation>
    <scope>NUCLEOTIDE SEQUENCE [LARGE SCALE GENOMIC DNA]</scope>
    <source>
        <strain evidence="8 9">ULC007</strain>
    </source>
</reference>
<comment type="catalytic activity">
    <reaction evidence="1">
        <text>5-hydroxy-2-oxo-4-ureido-2,5-dihydro-1H-imidazole-5-carboxylate + H(+) = (S)-allantoin + CO2</text>
        <dbReference type="Rhea" id="RHEA:26301"/>
        <dbReference type="ChEBI" id="CHEBI:15378"/>
        <dbReference type="ChEBI" id="CHEBI:15678"/>
        <dbReference type="ChEBI" id="CHEBI:16526"/>
        <dbReference type="ChEBI" id="CHEBI:58639"/>
        <dbReference type="EC" id="4.1.1.97"/>
    </reaction>
</comment>
<keyword evidence="9" id="KW-1185">Reference proteome</keyword>
<organism evidence="8 9">
    <name type="scientific">Phormidesmis priestleyi ULC007</name>
    <dbReference type="NCBI Taxonomy" id="1920490"/>
    <lineage>
        <taxon>Bacteria</taxon>
        <taxon>Bacillati</taxon>
        <taxon>Cyanobacteriota</taxon>
        <taxon>Cyanophyceae</taxon>
        <taxon>Leptolyngbyales</taxon>
        <taxon>Leptolyngbyaceae</taxon>
        <taxon>Phormidesmis</taxon>
    </lineage>
</organism>
<protein>
    <recommendedName>
        <fullName evidence="3">2-oxo-4-hydroxy-4-carboxy-5-ureidoimidazoline decarboxylase</fullName>
        <ecNumber evidence="3">4.1.1.97</ecNumber>
    </recommendedName>
</protein>
<dbReference type="NCBIfam" id="TIGR03164">
    <property type="entry name" value="UHCUDC"/>
    <property type="match status" value="1"/>
</dbReference>
<dbReference type="SUPFAM" id="SSF158694">
    <property type="entry name" value="UraD-Like"/>
    <property type="match status" value="1"/>
</dbReference>
<dbReference type="Proteomes" id="UP000238634">
    <property type="component" value="Unassembled WGS sequence"/>
</dbReference>
<evidence type="ECO:0000256" key="3">
    <source>
        <dbReference type="ARBA" id="ARBA00012257"/>
    </source>
</evidence>
<dbReference type="AlphaFoldDB" id="A0A2T1D3J6"/>
<dbReference type="PANTHER" id="PTHR43466:SF1">
    <property type="entry name" value="2-OXO-4-HYDROXY-4-CARBOXY-5-UREIDOIMIDAZOLINE DECARBOXYLASE-RELATED"/>
    <property type="match status" value="1"/>
</dbReference>
<comment type="caution">
    <text evidence="8">The sequence shown here is derived from an EMBL/GenBank/DDBJ whole genome shotgun (WGS) entry which is preliminary data.</text>
</comment>
<accession>A0A2T1D3J6</accession>
<evidence type="ECO:0000256" key="2">
    <source>
        <dbReference type="ARBA" id="ARBA00004754"/>
    </source>
</evidence>
<evidence type="ECO:0000256" key="5">
    <source>
        <dbReference type="ARBA" id="ARBA00022793"/>
    </source>
</evidence>
<feature type="domain" description="Oxo-4-hydroxy-4-carboxy-5-ureidoimidazoline decarboxylase" evidence="7">
    <location>
        <begin position="9"/>
        <end position="160"/>
    </location>
</feature>
<dbReference type="GO" id="GO:0051997">
    <property type="term" value="F:2-oxo-4-hydroxy-4-carboxy-5-ureidoimidazoline decarboxylase activity"/>
    <property type="evidence" value="ECO:0007669"/>
    <property type="project" value="UniProtKB-EC"/>
</dbReference>
<evidence type="ECO:0000256" key="6">
    <source>
        <dbReference type="ARBA" id="ARBA00023239"/>
    </source>
</evidence>
<dbReference type="InterPro" id="IPR036778">
    <property type="entry name" value="OHCU_decarboxylase_sf"/>
</dbReference>
<dbReference type="GO" id="GO:0019628">
    <property type="term" value="P:urate catabolic process"/>
    <property type="evidence" value="ECO:0007669"/>
    <property type="project" value="UniProtKB-UniPathway"/>
</dbReference>
<dbReference type="GO" id="GO:0006144">
    <property type="term" value="P:purine nucleobase metabolic process"/>
    <property type="evidence" value="ECO:0007669"/>
    <property type="project" value="UniProtKB-KW"/>
</dbReference>
<dbReference type="PANTHER" id="PTHR43466">
    <property type="entry name" value="2-OXO-4-HYDROXY-4-CARBOXY-5-UREIDOIMIDAZOLINE DECARBOXYLASE-RELATED"/>
    <property type="match status" value="1"/>
</dbReference>
<comment type="pathway">
    <text evidence="2">Purine metabolism; urate degradation; (S)-allantoin from urate: step 3/3.</text>
</comment>
<evidence type="ECO:0000256" key="4">
    <source>
        <dbReference type="ARBA" id="ARBA00022631"/>
    </source>
</evidence>
<dbReference type="EMBL" id="PVWG01000069">
    <property type="protein sequence ID" value="PSB15095.1"/>
    <property type="molecule type" value="Genomic_DNA"/>
</dbReference>
<proteinExistence type="predicted"/>
<dbReference type="InterPro" id="IPR017580">
    <property type="entry name" value="OHCU_decarboxylase-1"/>
</dbReference>
<sequence length="168" mass="18875">MVYSIAQLNPMSQTEFVERLGAVFEETPTIAHQVWHQRPFADVNDLHQKMTAIVNDMSQAEQLALIRAHPDLGAKAKMAEASVQEQSGIGLDRLTAQDYARFQFLNQAYKDKFGFPFIVAVKNHTKSSILDAFDQRLKNSLSTEITQALSEILTIAHFRLSSLIESPV</sequence>